<organism evidence="5 6">
    <name type="scientific">Pseudidiomarina donghaiensis</name>
    <dbReference type="NCBI Taxonomy" id="519452"/>
    <lineage>
        <taxon>Bacteria</taxon>
        <taxon>Pseudomonadati</taxon>
        <taxon>Pseudomonadota</taxon>
        <taxon>Gammaproteobacteria</taxon>
        <taxon>Alteromonadales</taxon>
        <taxon>Idiomarinaceae</taxon>
        <taxon>Pseudidiomarina</taxon>
    </lineage>
</organism>
<dbReference type="RefSeq" id="WP_092837650.1">
    <property type="nucleotide sequence ID" value="NZ_FPCF01000001.1"/>
</dbReference>
<feature type="compositionally biased region" description="Acidic residues" evidence="2">
    <location>
        <begin position="465"/>
        <end position="485"/>
    </location>
</feature>
<keyword evidence="6" id="KW-1185">Reference proteome</keyword>
<evidence type="ECO:0000313" key="6">
    <source>
        <dbReference type="Proteomes" id="UP000286985"/>
    </source>
</evidence>
<feature type="signal peptide" evidence="4">
    <location>
        <begin position="1"/>
        <end position="23"/>
    </location>
</feature>
<feature type="compositionally biased region" description="Acidic residues" evidence="2">
    <location>
        <begin position="518"/>
        <end position="534"/>
    </location>
</feature>
<dbReference type="InterPro" id="IPR038440">
    <property type="entry name" value="FimV_C_sf"/>
</dbReference>
<dbReference type="AlphaFoldDB" id="A0A432XL77"/>
<feature type="compositionally biased region" description="Low complexity" evidence="2">
    <location>
        <begin position="255"/>
        <end position="265"/>
    </location>
</feature>
<dbReference type="Gene3D" id="1.20.58.2200">
    <property type="match status" value="1"/>
</dbReference>
<dbReference type="InterPro" id="IPR020011">
    <property type="entry name" value="FimV_C"/>
</dbReference>
<reference evidence="6" key="1">
    <citation type="journal article" date="2018" name="Front. Microbiol.">
        <title>Genome-Based Analysis Reveals the Taxonomy and Diversity of the Family Idiomarinaceae.</title>
        <authorList>
            <person name="Liu Y."/>
            <person name="Lai Q."/>
            <person name="Shao Z."/>
        </authorList>
    </citation>
    <scope>NUCLEOTIDE SEQUENCE [LARGE SCALE GENOMIC DNA]</scope>
    <source>
        <strain evidence="6">908033</strain>
    </source>
</reference>
<evidence type="ECO:0000256" key="3">
    <source>
        <dbReference type="SAM" id="Phobius"/>
    </source>
</evidence>
<feature type="compositionally biased region" description="Polar residues" evidence="2">
    <location>
        <begin position="273"/>
        <end position="289"/>
    </location>
</feature>
<feature type="compositionally biased region" description="Low complexity" evidence="2">
    <location>
        <begin position="303"/>
        <end position="326"/>
    </location>
</feature>
<keyword evidence="1" id="KW-0175">Coiled coil</keyword>
<evidence type="ECO:0000256" key="1">
    <source>
        <dbReference type="SAM" id="Coils"/>
    </source>
</evidence>
<evidence type="ECO:0000256" key="2">
    <source>
        <dbReference type="SAM" id="MobiDB-lite"/>
    </source>
</evidence>
<feature type="transmembrane region" description="Helical" evidence="3">
    <location>
        <begin position="357"/>
        <end position="377"/>
    </location>
</feature>
<dbReference type="Proteomes" id="UP000286985">
    <property type="component" value="Unassembled WGS sequence"/>
</dbReference>
<comment type="caution">
    <text evidence="5">The sequence shown here is derived from an EMBL/GenBank/DDBJ whole genome shotgun (WGS) entry which is preliminary data.</text>
</comment>
<evidence type="ECO:0008006" key="7">
    <source>
        <dbReference type="Google" id="ProtNLM"/>
    </source>
</evidence>
<name>A0A432XL77_9GAMM</name>
<feature type="compositionally biased region" description="Basic and acidic residues" evidence="2">
    <location>
        <begin position="501"/>
        <end position="512"/>
    </location>
</feature>
<feature type="region of interest" description="Disordered" evidence="2">
    <location>
        <begin position="398"/>
        <end position="428"/>
    </location>
</feature>
<protein>
    <recommendedName>
        <fullName evidence="7">Pilus assembly protein FimV</fullName>
    </recommendedName>
</protein>
<keyword evidence="3" id="KW-0812">Transmembrane</keyword>
<evidence type="ECO:0000313" key="5">
    <source>
        <dbReference type="EMBL" id="RUO49463.1"/>
    </source>
</evidence>
<keyword evidence="3" id="KW-0472">Membrane</keyword>
<evidence type="ECO:0000256" key="4">
    <source>
        <dbReference type="SAM" id="SignalP"/>
    </source>
</evidence>
<sequence length="717" mass="77849">MKRNTLALAAGVALALGSSVMITADASFVKNSATLMMQGQATSRWQPDRFGPIVSSDTLWSIAMYYGDKSDLSVYEMMDLFIELNPEVFIDGRADRMMDGFYLKVPKEAQQALGDKKAMAAQASPAAAEDAKPSSSTSSQSAVSTESTPSTTAVVETTTTSATAASTEAENASGSVSFSVEELTRLRDQLAESTALIERLNTENATLQSRLDEVTRELDTLQKKVNAEQVAENNLQEQIAAEIAATSVSAENDAEPATETAAVVTSDPDESTTTEQTGNTKEAATTEQTDAARIISETEEVAKQSQVAQPQQAAAADKPAEPKASAQTAEKTPSKSPAKRQKESDFDAFLSWLMQPFQLTLAILIPLLLAAIIWYVLYVRRLNREHLGPYNGALQAAEKDKNEEANQEPQALSAYEEAEQAAAAEEAADMPEFERIDDAVDLDQQADDAAAQSEAEQLDDELEQLGQDNDESQVEPQQDEEEADLDTLLSQSFDDETAEAPTEKVADEHAEPLTDVASNEEPEQETEQETELDNSLEFSVEPNTAATEDTEDTEAPVESVDQGSASTKPDSNDEDMSLDFVIDNAVESGNDDTVELEQFEDINLDDLDLEGLTAESSDDGIKVEADDTDEGYLEIDDLLADADNADTDFDSPRFEREAGQLDDEETPSGMLDLARAYMELDEYELARAELDKVGQTNDEDAKREAAMLLQKLDEQGH</sequence>
<gene>
    <name evidence="5" type="ORF">CWE24_02895</name>
</gene>
<feature type="chain" id="PRO_5019549237" description="Pilus assembly protein FimV" evidence="4">
    <location>
        <begin position="24"/>
        <end position="717"/>
    </location>
</feature>
<feature type="region of interest" description="Disordered" evidence="2">
    <location>
        <begin position="465"/>
        <end position="579"/>
    </location>
</feature>
<proteinExistence type="predicted"/>
<dbReference type="EMBL" id="PIPU01000001">
    <property type="protein sequence ID" value="RUO49463.1"/>
    <property type="molecule type" value="Genomic_DNA"/>
</dbReference>
<keyword evidence="4" id="KW-0732">Signal</keyword>
<dbReference type="STRING" id="519452.SAMN04488139_0715"/>
<dbReference type="NCBIfam" id="TIGR03504">
    <property type="entry name" value="FimV_Cterm"/>
    <property type="match status" value="1"/>
</dbReference>
<feature type="region of interest" description="Disordered" evidence="2">
    <location>
        <begin position="114"/>
        <end position="178"/>
    </location>
</feature>
<keyword evidence="3" id="KW-1133">Transmembrane helix</keyword>
<dbReference type="OrthoDB" id="5298707at2"/>
<feature type="coiled-coil region" evidence="1">
    <location>
        <begin position="183"/>
        <end position="238"/>
    </location>
</feature>
<accession>A0A432XL77</accession>
<feature type="compositionally biased region" description="Low complexity" evidence="2">
    <location>
        <begin position="411"/>
        <end position="425"/>
    </location>
</feature>
<feature type="compositionally biased region" description="Low complexity" evidence="2">
    <location>
        <begin position="119"/>
        <end position="173"/>
    </location>
</feature>
<feature type="region of interest" description="Disordered" evidence="2">
    <location>
        <begin position="249"/>
        <end position="341"/>
    </location>
</feature>